<evidence type="ECO:0000313" key="3">
    <source>
        <dbReference type="EMBL" id="MQU32737.1"/>
    </source>
</evidence>
<organism evidence="2 4">
    <name type="scientific">Pseudomonas helleri</name>
    <dbReference type="NCBI Taxonomy" id="1608996"/>
    <lineage>
        <taxon>Bacteria</taxon>
        <taxon>Pseudomonadati</taxon>
        <taxon>Pseudomonadota</taxon>
        <taxon>Gammaproteobacteria</taxon>
        <taxon>Pseudomonadales</taxon>
        <taxon>Pseudomonadaceae</taxon>
        <taxon>Pseudomonas</taxon>
    </lineage>
</organism>
<sequence length="553" mass="60650">MNITSSFLLLTILSTLALNAMADTSPSDTKHSLADLVNLSDVPGHPSTLWTGIGRLRSSRNSYCTATLIDTRNTAAYSDSAPAYIITSQRCLNTNSAGEYSYYGGIQRNVHAVGMVHFNNFENKLGQTKSYAFKKIAWQSDLNLDIAIIELKAPLSQLIRAGVHPLKIAPTTPPSGTEIIAFGIPKRSHLSASQCTQLPAVAIASAPLVNTNVLANHCADITHGGRGGPVLDKASNELISVTVASTYAKNGNEKCLDLAPCEIKEGESHWSANTHYSAPVSFLNTCFSQGELDADALNCDLNNRLSIVFDHGQKLPARLLEKVATDKTPEPDTFNIPFTVKTPFYRYKYTHNLAACQTAHGYSAQTSSISAIINLKVDNRLGMHFLCIIGQPEADSALTTVQLNNAKIMATDRYAYTANITPEDYVHRQSTNSDKYSISFTHVSPFFERIVYKYGHYDELDCTDLQGYITLFPIGYDGYRLPVADKYPDLVGVNLPEYSTLTIPPTNPTEASWFGQTVKINITVKDHAIKVCTISYNRENIAMTPLTYVIKPL</sequence>
<keyword evidence="5" id="KW-1185">Reference proteome</keyword>
<dbReference type="InterPro" id="IPR043504">
    <property type="entry name" value="Peptidase_S1_PA_chymotrypsin"/>
</dbReference>
<dbReference type="EMBL" id="WIVX01000074">
    <property type="protein sequence ID" value="MQU32737.1"/>
    <property type="molecule type" value="Genomic_DNA"/>
</dbReference>
<dbReference type="Gene3D" id="2.40.10.10">
    <property type="entry name" value="Trypsin-like serine proteases"/>
    <property type="match status" value="1"/>
</dbReference>
<name>A0A7X1WU62_9PSED</name>
<dbReference type="RefSeq" id="WP_153351012.1">
    <property type="nucleotide sequence ID" value="NZ_JBQQLO010000047.1"/>
</dbReference>
<gene>
    <name evidence="3" type="ORF">GHO30_15245</name>
    <name evidence="2" type="ORF">GHO37_06965</name>
</gene>
<protein>
    <submittedName>
        <fullName evidence="2">Trypsin-like serine protease</fullName>
    </submittedName>
</protein>
<accession>A0A7X1WU62</accession>
<dbReference type="GO" id="GO:0008233">
    <property type="term" value="F:peptidase activity"/>
    <property type="evidence" value="ECO:0007669"/>
    <property type="project" value="UniProtKB-KW"/>
</dbReference>
<evidence type="ECO:0000313" key="5">
    <source>
        <dbReference type="Proteomes" id="UP000470186"/>
    </source>
</evidence>
<keyword evidence="1" id="KW-0732">Signal</keyword>
<dbReference type="InterPro" id="IPR009003">
    <property type="entry name" value="Peptidase_S1_PA"/>
</dbReference>
<dbReference type="Pfam" id="PF13365">
    <property type="entry name" value="Trypsin_2"/>
    <property type="match status" value="1"/>
</dbReference>
<dbReference type="EMBL" id="WIWF01000018">
    <property type="protein sequence ID" value="MQT74043.1"/>
    <property type="molecule type" value="Genomic_DNA"/>
</dbReference>
<dbReference type="Proteomes" id="UP000470186">
    <property type="component" value="Unassembled WGS sequence"/>
</dbReference>
<feature type="chain" id="PRO_5044661973" evidence="1">
    <location>
        <begin position="23"/>
        <end position="553"/>
    </location>
</feature>
<feature type="signal peptide" evidence="1">
    <location>
        <begin position="1"/>
        <end position="22"/>
    </location>
</feature>
<evidence type="ECO:0000313" key="4">
    <source>
        <dbReference type="Proteomes" id="UP000447574"/>
    </source>
</evidence>
<dbReference type="Proteomes" id="UP000447574">
    <property type="component" value="Unassembled WGS sequence"/>
</dbReference>
<dbReference type="GO" id="GO:0006508">
    <property type="term" value="P:proteolysis"/>
    <property type="evidence" value="ECO:0007669"/>
    <property type="project" value="UniProtKB-KW"/>
</dbReference>
<reference evidence="4 5" key="1">
    <citation type="submission" date="2019-10" db="EMBL/GenBank/DDBJ databases">
        <title>Evaluation of single-gene subtyping targets for Pseudomonas.</title>
        <authorList>
            <person name="Reichler S.J."/>
            <person name="Orsi R.H."/>
            <person name="Wiedmann M."/>
            <person name="Martin N.H."/>
            <person name="Murphy S.I."/>
        </authorList>
    </citation>
    <scope>NUCLEOTIDE SEQUENCE [LARGE SCALE GENOMIC DNA]</scope>
    <source>
        <strain evidence="3 5">FSL R10-2107</strain>
        <strain evidence="2 4">FSL R10-2932</strain>
    </source>
</reference>
<evidence type="ECO:0000256" key="1">
    <source>
        <dbReference type="SAM" id="SignalP"/>
    </source>
</evidence>
<comment type="caution">
    <text evidence="2">The sequence shown here is derived from an EMBL/GenBank/DDBJ whole genome shotgun (WGS) entry which is preliminary data.</text>
</comment>
<evidence type="ECO:0000313" key="2">
    <source>
        <dbReference type="EMBL" id="MQT74043.1"/>
    </source>
</evidence>
<keyword evidence="2" id="KW-0645">Protease</keyword>
<dbReference type="SUPFAM" id="SSF50494">
    <property type="entry name" value="Trypsin-like serine proteases"/>
    <property type="match status" value="1"/>
</dbReference>
<proteinExistence type="predicted"/>
<keyword evidence="2" id="KW-0378">Hydrolase</keyword>
<dbReference type="AlphaFoldDB" id="A0A7X1WU62"/>